<accession>A0A3E5G4N3</accession>
<dbReference type="RefSeq" id="WP_055269232.1">
    <property type="nucleotide sequence ID" value="NZ_CABMFH010000026.1"/>
</dbReference>
<reference evidence="1 3" key="1">
    <citation type="submission" date="2015-09" db="EMBL/GenBank/DDBJ databases">
        <authorList>
            <consortium name="Pathogen Informatics"/>
        </authorList>
    </citation>
    <scope>NUCLEOTIDE SEQUENCE [LARGE SCALE GENOMIC DNA]</scope>
    <source>
        <strain evidence="1 3">2789STDY5834846</strain>
    </source>
</reference>
<sequence>MNIVDFFKNLLNSLVGTSLERMKLINTMNQTFKDSYCSGALDRFCKVSITVGDTNYAHEMSAFFLRSGFKISIENDNNIKDSEFRDISQYILSNKPFIRQLMTLGFDTLIVIGKTSRKGMQYCLKSYTQLGGFSLE</sequence>
<organism evidence="1 3">
    <name type="scientific">Bacteroides faecis</name>
    <dbReference type="NCBI Taxonomy" id="674529"/>
    <lineage>
        <taxon>Bacteria</taxon>
        <taxon>Pseudomonadati</taxon>
        <taxon>Bacteroidota</taxon>
        <taxon>Bacteroidia</taxon>
        <taxon>Bacteroidales</taxon>
        <taxon>Bacteroidaceae</taxon>
        <taxon>Bacteroides</taxon>
    </lineage>
</organism>
<dbReference type="AlphaFoldDB" id="A0A174JDF8"/>
<evidence type="ECO:0000313" key="1">
    <source>
        <dbReference type="EMBL" id="CUO97744.1"/>
    </source>
</evidence>
<evidence type="ECO:0000313" key="2">
    <source>
        <dbReference type="EMBL" id="UVQ72395.1"/>
    </source>
</evidence>
<dbReference type="Proteomes" id="UP001060104">
    <property type="component" value="Chromosome"/>
</dbReference>
<dbReference type="Proteomes" id="UP000095606">
    <property type="component" value="Unassembled WGS sequence"/>
</dbReference>
<proteinExistence type="predicted"/>
<evidence type="ECO:0000313" key="3">
    <source>
        <dbReference type="Proteomes" id="UP000095606"/>
    </source>
</evidence>
<keyword evidence="4" id="KW-1185">Reference proteome</keyword>
<dbReference type="EMBL" id="CP103141">
    <property type="protein sequence ID" value="UVQ72395.1"/>
    <property type="molecule type" value="Genomic_DNA"/>
</dbReference>
<name>A0A174JDF8_9BACE</name>
<dbReference type="EMBL" id="CZAE01000005">
    <property type="protein sequence ID" value="CUO97744.1"/>
    <property type="molecule type" value="Genomic_DNA"/>
</dbReference>
<protein>
    <submittedName>
        <fullName evidence="1">Uncharacterized protein</fullName>
    </submittedName>
</protein>
<gene>
    <name evidence="1" type="ORF">ERS852461_01588</name>
    <name evidence="2" type="ORF">NXY30_15070</name>
</gene>
<evidence type="ECO:0000313" key="4">
    <source>
        <dbReference type="Proteomes" id="UP001060104"/>
    </source>
</evidence>
<reference evidence="2" key="2">
    <citation type="submission" date="2022-08" db="EMBL/GenBank/DDBJ databases">
        <title>Genome Sequencing of Bacteroides fragilis Group Isolates with Nanopore Technology.</title>
        <authorList>
            <person name="Tisza M.J."/>
            <person name="Smith D."/>
            <person name="Dekker J.P."/>
        </authorList>
    </citation>
    <scope>NUCLEOTIDE SEQUENCE</scope>
    <source>
        <strain evidence="2">BFG-527</strain>
    </source>
</reference>
<accession>A0A174JDF8</accession>
<dbReference type="GeneID" id="69589807"/>